<evidence type="ECO:0000313" key="3">
    <source>
        <dbReference type="EMBL" id="PNW15276.1"/>
    </source>
</evidence>
<keyword evidence="5" id="KW-1185">Reference proteome</keyword>
<dbReference type="Proteomes" id="UP000279972">
    <property type="component" value="Chromosome"/>
</dbReference>
<name>A0A3G6RWZ9_CHRLC</name>
<accession>A0A3G6RWZ9</accession>
<reference evidence="2 5" key="2">
    <citation type="submission" date="2018-11" db="EMBL/GenBank/DDBJ databases">
        <title>Proposal to divide the Flavobacteriaceae and reorganize its genera based on Amino Acid Identity values calculated from whole genome sequences.</title>
        <authorList>
            <person name="Nicholson A.C."/>
            <person name="Gulvik C.A."/>
            <person name="Whitney A.M."/>
            <person name="Humrighouse B.W."/>
            <person name="Bell M."/>
            <person name="Holmes B."/>
            <person name="Steigerwalt A.G."/>
            <person name="Villarma A."/>
            <person name="Sheth M."/>
            <person name="Batra D."/>
            <person name="Pryor J."/>
            <person name="Bernardet J.-F."/>
            <person name="Hugo C."/>
            <person name="Kampfer P."/>
            <person name="Newman J."/>
            <person name="McQuiston J.R."/>
        </authorList>
    </citation>
    <scope>NUCLEOTIDE SEQUENCE [LARGE SCALE GENOMIC DNA]</scope>
    <source>
        <strain evidence="2 5">KC_1864</strain>
    </source>
</reference>
<reference evidence="3 4" key="1">
    <citation type="submission" date="2018-01" db="EMBL/GenBank/DDBJ databases">
        <title>Draft genome sequences of Chryseobacterium lactis NCTC11390, Chryseobacterium oncorhynchi 701B-08, and Chryseobacterium viscerum 687B-08.</title>
        <authorList>
            <person name="Jeong J.-J."/>
            <person name="Lee Y.J."/>
            <person name="Park B."/>
            <person name="Choi I.-G."/>
            <person name="Kim K.D."/>
        </authorList>
    </citation>
    <scope>NUCLEOTIDE SEQUENCE [LARGE SCALE GENOMIC DNA]</scope>
    <source>
        <strain evidence="3 4">NCTC11390</strain>
    </source>
</reference>
<proteinExistence type="predicted"/>
<gene>
    <name evidence="3" type="ORF">C1637_02290</name>
    <name evidence="2" type="ORF">EG342_05675</name>
</gene>
<dbReference type="EMBL" id="CP033924">
    <property type="protein sequence ID" value="AZA81425.1"/>
    <property type="molecule type" value="Genomic_DNA"/>
</dbReference>
<evidence type="ECO:0000256" key="1">
    <source>
        <dbReference type="SAM" id="SignalP"/>
    </source>
</evidence>
<dbReference type="Proteomes" id="UP000236262">
    <property type="component" value="Unassembled WGS sequence"/>
</dbReference>
<keyword evidence="1" id="KW-0732">Signal</keyword>
<dbReference type="EMBL" id="PPEH01000001">
    <property type="protein sequence ID" value="PNW15276.1"/>
    <property type="molecule type" value="Genomic_DNA"/>
</dbReference>
<feature type="signal peptide" evidence="1">
    <location>
        <begin position="1"/>
        <end position="27"/>
    </location>
</feature>
<feature type="chain" id="PRO_5044594183" description="Protein SirB1 N-terminal domain-containing protein" evidence="1">
    <location>
        <begin position="28"/>
        <end position="371"/>
    </location>
</feature>
<dbReference type="KEGG" id="clac:EG342_05675"/>
<evidence type="ECO:0000313" key="5">
    <source>
        <dbReference type="Proteomes" id="UP000279972"/>
    </source>
</evidence>
<evidence type="ECO:0000313" key="2">
    <source>
        <dbReference type="EMBL" id="AZA81425.1"/>
    </source>
</evidence>
<evidence type="ECO:0000313" key="4">
    <source>
        <dbReference type="Proteomes" id="UP000236262"/>
    </source>
</evidence>
<evidence type="ECO:0008006" key="6">
    <source>
        <dbReference type="Google" id="ProtNLM"/>
    </source>
</evidence>
<organism evidence="3 4">
    <name type="scientific">Chryseobacterium lactis</name>
    <dbReference type="NCBI Taxonomy" id="1241981"/>
    <lineage>
        <taxon>Bacteria</taxon>
        <taxon>Pseudomonadati</taxon>
        <taxon>Bacteroidota</taxon>
        <taxon>Flavobacteriia</taxon>
        <taxon>Flavobacteriales</taxon>
        <taxon>Weeksellaceae</taxon>
        <taxon>Chryseobacterium group</taxon>
        <taxon>Chryseobacterium</taxon>
    </lineage>
</organism>
<dbReference type="OrthoDB" id="1041391at2"/>
<dbReference type="RefSeq" id="WP_103288783.1">
    <property type="nucleotide sequence ID" value="NZ_CP033924.1"/>
</dbReference>
<dbReference type="AlphaFoldDB" id="A0A3G6RWZ9"/>
<sequence>MKKYLSHKTISFISLVFVWLSSGIVKAQNNQFYNDSYQTIDNMLNNKQKYSFKEAVFSVENAYYQGKLDTVQLNNEIRFLTKFAKTIVANRDLTYKQSDKDRVSKYAAIYSIMCQTLPIAVKDTVIQYKPFNYDFNDVFGHNDITNLFVSKLLATKKGNCNSMPYLYKILAEELGETANLALAPNHVYIKHQIKSDGWYNTELTSGMFPQDSWLMASGYIHLDAIKNGVFMKALNDKESLALCLFDLAQAYNRNFPGNDGEFVLKAVNRAIEVYPNFAKALILRAETHKEQFTKLMDKYNLKTDNPQNLKIIQQKDSTAKELMELMTQEYGHIYDIGYRQMPEEMYLDWLVSLRTERDKYENKKLMNNFTK</sequence>
<protein>
    <recommendedName>
        <fullName evidence="6">Protein SirB1 N-terminal domain-containing protein</fullName>
    </recommendedName>
</protein>